<comment type="catalytic activity">
    <reaction evidence="3">
        <text>Cleavage of hydrophobic, N-terminal signal or leader sequences from secreted and periplasmic proteins.</text>
        <dbReference type="EC" id="3.4.21.89"/>
    </reaction>
</comment>
<dbReference type="InterPro" id="IPR019533">
    <property type="entry name" value="Peptidase_S26"/>
</dbReference>
<dbReference type="GO" id="GO:0005886">
    <property type="term" value="C:plasma membrane"/>
    <property type="evidence" value="ECO:0007669"/>
    <property type="project" value="UniProtKB-SubCell"/>
</dbReference>
<dbReference type="RefSeq" id="WP_154323012.1">
    <property type="nucleotide sequence ID" value="NZ_CP045695.1"/>
</dbReference>
<feature type="domain" description="Peptidase S26" evidence="4">
    <location>
        <begin position="28"/>
        <end position="171"/>
    </location>
</feature>
<keyword evidence="3" id="KW-0472">Membrane</keyword>
<dbReference type="InterPro" id="IPR000223">
    <property type="entry name" value="Pept_S26A_signal_pept_1"/>
</dbReference>
<dbReference type="SUPFAM" id="SSF51306">
    <property type="entry name" value="LexA/Signal peptidase"/>
    <property type="match status" value="1"/>
</dbReference>
<dbReference type="Pfam" id="PF10502">
    <property type="entry name" value="Peptidase_S26"/>
    <property type="match status" value="1"/>
</dbReference>
<dbReference type="GO" id="GO:0004252">
    <property type="term" value="F:serine-type endopeptidase activity"/>
    <property type="evidence" value="ECO:0007669"/>
    <property type="project" value="InterPro"/>
</dbReference>
<keyword evidence="3" id="KW-1133">Transmembrane helix</keyword>
<comment type="caution">
    <text evidence="5">The sequence shown here is derived from an EMBL/GenBank/DDBJ whole genome shotgun (WGS) entry which is preliminary data.</text>
</comment>
<keyword evidence="3 5" id="KW-0378">Hydrolase</keyword>
<dbReference type="EMBL" id="VUMB01000010">
    <property type="protein sequence ID" value="MSS39939.1"/>
    <property type="molecule type" value="Genomic_DNA"/>
</dbReference>
<dbReference type="GO" id="GO:0006465">
    <property type="term" value="P:signal peptide processing"/>
    <property type="evidence" value="ECO:0007669"/>
    <property type="project" value="InterPro"/>
</dbReference>
<evidence type="ECO:0000313" key="6">
    <source>
        <dbReference type="Proteomes" id="UP000462363"/>
    </source>
</evidence>
<evidence type="ECO:0000259" key="4">
    <source>
        <dbReference type="Pfam" id="PF10502"/>
    </source>
</evidence>
<accession>A0A844FBG4</accession>
<gene>
    <name evidence="5" type="primary">lepB</name>
    <name evidence="5" type="ORF">FYJ37_06135</name>
</gene>
<evidence type="ECO:0000313" key="5">
    <source>
        <dbReference type="EMBL" id="MSS39939.1"/>
    </source>
</evidence>
<dbReference type="InterPro" id="IPR036286">
    <property type="entry name" value="LexA/Signal_pep-like_sf"/>
</dbReference>
<name>A0A844FBG4_CLOSV</name>
<comment type="similarity">
    <text evidence="2 3">Belongs to the peptidase S26 family.</text>
</comment>
<dbReference type="CDD" id="cd06530">
    <property type="entry name" value="S26_SPase_I"/>
    <property type="match status" value="1"/>
</dbReference>
<dbReference type="AlphaFoldDB" id="A0A844FBG4"/>
<dbReference type="PANTHER" id="PTHR43390:SF1">
    <property type="entry name" value="CHLOROPLAST PROCESSING PEPTIDASE"/>
    <property type="match status" value="1"/>
</dbReference>
<keyword evidence="3" id="KW-0645">Protease</keyword>
<organism evidence="5 6">
    <name type="scientific">Clostridium scindens (strain JCM 10418 / VPI 12708)</name>
    <dbReference type="NCBI Taxonomy" id="29347"/>
    <lineage>
        <taxon>Bacteria</taxon>
        <taxon>Bacillati</taxon>
        <taxon>Bacillota</taxon>
        <taxon>Clostridia</taxon>
        <taxon>Lachnospirales</taxon>
        <taxon>Lachnospiraceae</taxon>
    </lineage>
</organism>
<comment type="subcellular location">
    <subcellularLocation>
        <location evidence="1">Cell membrane</location>
        <topology evidence="1">Single-pass type II membrane protein</topology>
    </subcellularLocation>
    <subcellularLocation>
        <location evidence="3">Membrane</location>
        <topology evidence="3">Single-pass type II membrane protein</topology>
    </subcellularLocation>
</comment>
<evidence type="ECO:0000256" key="2">
    <source>
        <dbReference type="ARBA" id="ARBA00009370"/>
    </source>
</evidence>
<proteinExistence type="inferred from homology"/>
<dbReference type="PANTHER" id="PTHR43390">
    <property type="entry name" value="SIGNAL PEPTIDASE I"/>
    <property type="match status" value="1"/>
</dbReference>
<keyword evidence="3" id="KW-0812">Transmembrane</keyword>
<reference evidence="5 6" key="1">
    <citation type="submission" date="2019-08" db="EMBL/GenBank/DDBJ databases">
        <title>In-depth cultivation of the pig gut microbiome towards novel bacterial diversity and tailored functional studies.</title>
        <authorList>
            <person name="Wylensek D."/>
            <person name="Hitch T.C.A."/>
            <person name="Clavel T."/>
        </authorList>
    </citation>
    <scope>NUCLEOTIDE SEQUENCE [LARGE SCALE GENOMIC DNA]</scope>
    <source>
        <strain evidence="5 6">BL-389-WT-3D</strain>
    </source>
</reference>
<dbReference type="Proteomes" id="UP000462363">
    <property type="component" value="Unassembled WGS sequence"/>
</dbReference>
<sequence>MKKMQEKKKDQQRKKQPSLAVELGLLLLKIGMILIIFLLLFTTVFGIFRFTGDSMRPAVKDGDLVIFYRLDKAYVASDVVILKQGGETQVRRVIAVEGDTVDINENGLMVNGAIQQETEIYGTTDRYAEGVAFPLTVGEGQVFLLGDGREHSTDSRIYGPVSIQDTLGKVLTLVRNRGI</sequence>
<dbReference type="EC" id="3.4.21.89" evidence="3"/>
<evidence type="ECO:0000256" key="3">
    <source>
        <dbReference type="RuleBase" id="RU362042"/>
    </source>
</evidence>
<dbReference type="NCBIfam" id="TIGR02227">
    <property type="entry name" value="sigpep_I_bact"/>
    <property type="match status" value="1"/>
</dbReference>
<dbReference type="Gene3D" id="2.10.109.10">
    <property type="entry name" value="Umud Fragment, subunit A"/>
    <property type="match status" value="1"/>
</dbReference>
<feature type="transmembrane region" description="Helical" evidence="3">
    <location>
        <begin position="21"/>
        <end position="48"/>
    </location>
</feature>
<protein>
    <recommendedName>
        <fullName evidence="3">Signal peptidase I</fullName>
        <ecNumber evidence="3">3.4.21.89</ecNumber>
    </recommendedName>
</protein>
<dbReference type="GO" id="GO:0009003">
    <property type="term" value="F:signal peptidase activity"/>
    <property type="evidence" value="ECO:0007669"/>
    <property type="project" value="UniProtKB-EC"/>
</dbReference>
<evidence type="ECO:0000256" key="1">
    <source>
        <dbReference type="ARBA" id="ARBA00004401"/>
    </source>
</evidence>
<dbReference type="PRINTS" id="PR00727">
    <property type="entry name" value="LEADERPTASE"/>
</dbReference>